<dbReference type="Proteomes" id="UP001610104">
    <property type="component" value="Unassembled WGS sequence"/>
</dbReference>
<organism evidence="1 2">
    <name type="scientific">Gaetbulibacter aquiaggeris</name>
    <dbReference type="NCBI Taxonomy" id="1735373"/>
    <lineage>
        <taxon>Bacteria</taxon>
        <taxon>Pseudomonadati</taxon>
        <taxon>Bacteroidota</taxon>
        <taxon>Flavobacteriia</taxon>
        <taxon>Flavobacteriales</taxon>
        <taxon>Flavobacteriaceae</taxon>
        <taxon>Gaetbulibacter</taxon>
    </lineage>
</organism>
<reference evidence="1 2" key="1">
    <citation type="submission" date="2024-02" db="EMBL/GenBank/DDBJ databases">
        <title>A Gaetbulibacter species isolated from tidal flats and genomic insights of their niches.</title>
        <authorList>
            <person name="Ye Y."/>
        </authorList>
    </citation>
    <scope>NUCLEOTIDE SEQUENCE [LARGE SCALE GENOMIC DNA]</scope>
    <source>
        <strain evidence="1 2">KEM-8</strain>
    </source>
</reference>
<sequence length="125" mass="14379">MEFFRKINLKTTEQQIQKSLTLSNLSEISNEIFNLNEPNDTEANIGGIWGEFTLIRSEIRGGIRFALLECPNALCWTITAGFPPDAESAIIHLTINQQKRNQDFVEEIEEFLEDMSQCLIRFLKV</sequence>
<evidence type="ECO:0000313" key="1">
    <source>
        <dbReference type="EMBL" id="MFH6767752.1"/>
    </source>
</evidence>
<dbReference type="RefSeq" id="WP_395437034.1">
    <property type="nucleotide sequence ID" value="NZ_JBAWKC010000001.1"/>
</dbReference>
<proteinExistence type="predicted"/>
<dbReference type="EMBL" id="JBAWKC010000001">
    <property type="protein sequence ID" value="MFH6767752.1"/>
    <property type="molecule type" value="Genomic_DNA"/>
</dbReference>
<name>A0ABW7MLQ6_9FLAO</name>
<keyword evidence="2" id="KW-1185">Reference proteome</keyword>
<protein>
    <submittedName>
        <fullName evidence="1">Uncharacterized protein</fullName>
    </submittedName>
</protein>
<gene>
    <name evidence="1" type="ORF">V8G56_03305</name>
</gene>
<evidence type="ECO:0000313" key="2">
    <source>
        <dbReference type="Proteomes" id="UP001610104"/>
    </source>
</evidence>
<accession>A0ABW7MLQ6</accession>
<comment type="caution">
    <text evidence="1">The sequence shown here is derived from an EMBL/GenBank/DDBJ whole genome shotgun (WGS) entry which is preliminary data.</text>
</comment>